<evidence type="ECO:0000313" key="3">
    <source>
        <dbReference type="EMBL" id="EGJ51965.1"/>
    </source>
</evidence>
<dbReference type="CDD" id="cd14727">
    <property type="entry name" value="ChanN-like"/>
    <property type="match status" value="1"/>
</dbReference>
<dbReference type="SUPFAM" id="SSF159501">
    <property type="entry name" value="EreA/ChaN-like"/>
    <property type="match status" value="1"/>
</dbReference>
<keyword evidence="4" id="KW-1185">Reference proteome</keyword>
<dbReference type="Gene3D" id="3.40.50.11550">
    <property type="match status" value="1"/>
</dbReference>
<feature type="domain" description="Haem-binding uptake Tiki superfamily ChaN" evidence="2">
    <location>
        <begin position="51"/>
        <end position="251"/>
    </location>
</feature>
<dbReference type="AlphaFoldDB" id="F3YZD6"/>
<dbReference type="Proteomes" id="UP000007844">
    <property type="component" value="Chromosome"/>
</dbReference>
<proteinExistence type="predicted"/>
<gene>
    <name evidence="3" type="ORF">Desaf_3688</name>
</gene>
<evidence type="ECO:0000313" key="4">
    <source>
        <dbReference type="Proteomes" id="UP000007844"/>
    </source>
</evidence>
<reference evidence="3 4" key="1">
    <citation type="journal article" date="2011" name="J. Bacteriol.">
        <title>Genome sequence of the mercury-methylating and pleomorphic Desulfovibrio africanus Strain Walvis Bay.</title>
        <authorList>
            <person name="Brown S.D."/>
            <person name="Wall J.D."/>
            <person name="Kucken A.M."/>
            <person name="Gilmour C.C."/>
            <person name="Podar M."/>
            <person name="Brandt C.C."/>
            <person name="Teshima H."/>
            <person name="Detter J.C."/>
            <person name="Han C.S."/>
            <person name="Land M.L."/>
            <person name="Lucas S."/>
            <person name="Han J."/>
            <person name="Pennacchio L."/>
            <person name="Nolan M."/>
            <person name="Pitluck S."/>
            <person name="Woyke T."/>
            <person name="Goodwin L."/>
            <person name="Palumbo A.V."/>
            <person name="Elias D.A."/>
        </authorList>
    </citation>
    <scope>NUCLEOTIDE SEQUENCE [LARGE SCALE GENOMIC DNA]</scope>
    <source>
        <strain evidence="3 4">Walvis Bay</strain>
    </source>
</reference>
<keyword evidence="1" id="KW-0732">Signal</keyword>
<feature type="signal peptide" evidence="1">
    <location>
        <begin position="1"/>
        <end position="26"/>
    </location>
</feature>
<evidence type="ECO:0000259" key="2">
    <source>
        <dbReference type="Pfam" id="PF04187"/>
    </source>
</evidence>
<feature type="chain" id="PRO_5003307998" description="Haem-binding uptake Tiki superfamily ChaN domain-containing protein" evidence="1">
    <location>
        <begin position="27"/>
        <end position="288"/>
    </location>
</feature>
<dbReference type="RefSeq" id="WP_014261571.1">
    <property type="nucleotide sequence ID" value="NC_016629.1"/>
</dbReference>
<dbReference type="EMBL" id="CP003221">
    <property type="protein sequence ID" value="EGJ51965.1"/>
    <property type="molecule type" value="Genomic_DNA"/>
</dbReference>
<name>F3YZD6_DESAF</name>
<organism evidence="3 4">
    <name type="scientific">Desulfocurvibacter africanus subsp. africanus str. Walvis Bay</name>
    <dbReference type="NCBI Taxonomy" id="690850"/>
    <lineage>
        <taxon>Bacteria</taxon>
        <taxon>Pseudomonadati</taxon>
        <taxon>Thermodesulfobacteriota</taxon>
        <taxon>Desulfovibrionia</taxon>
        <taxon>Desulfovibrionales</taxon>
        <taxon>Desulfovibrionaceae</taxon>
        <taxon>Desulfocurvibacter</taxon>
    </lineage>
</organism>
<dbReference type="eggNOG" id="COG3016">
    <property type="taxonomic scope" value="Bacteria"/>
</dbReference>
<dbReference type="InterPro" id="IPR007314">
    <property type="entry name" value="Cofac_haem-bd_dom"/>
</dbReference>
<protein>
    <recommendedName>
        <fullName evidence="2">Haem-binding uptake Tiki superfamily ChaN domain-containing protein</fullName>
    </recommendedName>
</protein>
<dbReference type="HOGENOM" id="CLU_035488_2_0_7"/>
<dbReference type="STRING" id="690850.Desaf_3688"/>
<dbReference type="KEGG" id="daf:Desaf_3688"/>
<accession>F3YZD6</accession>
<evidence type="ECO:0000256" key="1">
    <source>
        <dbReference type="SAM" id="SignalP"/>
    </source>
</evidence>
<sequence length="288" mass="32094">MACVRCLALIALALFLCIPADIRAQAREADALDLTLRDVLRGRDVPLAKAAHRLAEANVVLVGESHDDPDHHAAQLQIINSLRLSGYPVAVGLEMFQHREQQILDDWVVGNLSESDMAKAFARNWDASWPLYRPIFEYCRQERIPMIGLNVPREITRQVARQGFSSLSREQMGQLPPVVCIVDPAYEAFLRRVLGTHAGDGEFNKFCEAQLVWDTAMAYYAGEYHVSDPERTLVVLTGSVHAWKPAVPAQLRKLHPELSSLSVLPAESGVEPGRITPKDADYLYMRGG</sequence>
<dbReference type="Pfam" id="PF04187">
    <property type="entry name" value="Cofac_haem_bdg"/>
    <property type="match status" value="1"/>
</dbReference>